<protein>
    <submittedName>
        <fullName evidence="8">Serine/threonine-protein kinase</fullName>
        <ecNumber evidence="8">2.7.11.1</ecNumber>
    </submittedName>
</protein>
<feature type="binding site" evidence="5">
    <location>
        <position position="52"/>
    </location>
    <ligand>
        <name>ATP</name>
        <dbReference type="ChEBI" id="CHEBI:30616"/>
    </ligand>
</feature>
<dbReference type="InterPro" id="IPR000719">
    <property type="entry name" value="Prot_kinase_dom"/>
</dbReference>
<feature type="domain" description="Protein kinase" evidence="7">
    <location>
        <begin position="24"/>
        <end position="277"/>
    </location>
</feature>
<keyword evidence="3 8" id="KW-0418">Kinase</keyword>
<dbReference type="InterPro" id="IPR011009">
    <property type="entry name" value="Kinase-like_dom_sf"/>
</dbReference>
<evidence type="ECO:0000256" key="4">
    <source>
        <dbReference type="ARBA" id="ARBA00022840"/>
    </source>
</evidence>
<dbReference type="PANTHER" id="PTHR43289">
    <property type="entry name" value="MITOGEN-ACTIVATED PROTEIN KINASE KINASE KINASE 20-RELATED"/>
    <property type="match status" value="1"/>
</dbReference>
<organism evidence="8 9">
    <name type="scientific">Actinomadura sediminis</name>
    <dbReference type="NCBI Taxonomy" id="1038904"/>
    <lineage>
        <taxon>Bacteria</taxon>
        <taxon>Bacillati</taxon>
        <taxon>Actinomycetota</taxon>
        <taxon>Actinomycetes</taxon>
        <taxon>Streptosporangiales</taxon>
        <taxon>Thermomonosporaceae</taxon>
        <taxon>Actinomadura</taxon>
    </lineage>
</organism>
<keyword evidence="1 8" id="KW-0808">Transferase</keyword>
<evidence type="ECO:0000256" key="2">
    <source>
        <dbReference type="ARBA" id="ARBA00022741"/>
    </source>
</evidence>
<dbReference type="InterPro" id="IPR008271">
    <property type="entry name" value="Ser/Thr_kinase_AS"/>
</dbReference>
<dbReference type="Gene3D" id="3.30.200.20">
    <property type="entry name" value="Phosphorylase Kinase, domain 1"/>
    <property type="match status" value="1"/>
</dbReference>
<dbReference type="EC" id="2.7.11.1" evidence="8"/>
<dbReference type="PANTHER" id="PTHR43289:SF34">
    <property type="entry name" value="SERINE_THREONINE-PROTEIN KINASE YBDM-RELATED"/>
    <property type="match status" value="1"/>
</dbReference>
<evidence type="ECO:0000256" key="5">
    <source>
        <dbReference type="PROSITE-ProRule" id="PRU10141"/>
    </source>
</evidence>
<dbReference type="Gene3D" id="1.10.510.10">
    <property type="entry name" value="Transferase(Phosphotransferase) domain 1"/>
    <property type="match status" value="1"/>
</dbReference>
<dbReference type="PROSITE" id="PS00107">
    <property type="entry name" value="PROTEIN_KINASE_ATP"/>
    <property type="match status" value="1"/>
</dbReference>
<evidence type="ECO:0000256" key="6">
    <source>
        <dbReference type="SAM" id="MobiDB-lite"/>
    </source>
</evidence>
<gene>
    <name evidence="8" type="ORF">ACFQ11_31555</name>
</gene>
<comment type="caution">
    <text evidence="8">The sequence shown here is derived from an EMBL/GenBank/DDBJ whole genome shotgun (WGS) entry which is preliminary data.</text>
</comment>
<dbReference type="CDD" id="cd14014">
    <property type="entry name" value="STKc_PknB_like"/>
    <property type="match status" value="1"/>
</dbReference>
<dbReference type="SUPFAM" id="SSF56112">
    <property type="entry name" value="Protein kinase-like (PK-like)"/>
    <property type="match status" value="1"/>
</dbReference>
<dbReference type="Proteomes" id="UP001596972">
    <property type="component" value="Unassembled WGS sequence"/>
</dbReference>
<dbReference type="RefSeq" id="WP_378305348.1">
    <property type="nucleotide sequence ID" value="NZ_JBHTJA010000107.1"/>
</dbReference>
<name>A0ABW3F1Q3_9ACTN</name>
<dbReference type="GO" id="GO:0004674">
    <property type="term" value="F:protein serine/threonine kinase activity"/>
    <property type="evidence" value="ECO:0007669"/>
    <property type="project" value="UniProtKB-EC"/>
</dbReference>
<dbReference type="Pfam" id="PF00069">
    <property type="entry name" value="Pkinase"/>
    <property type="match status" value="1"/>
</dbReference>
<accession>A0ABW3F1Q3</accession>
<feature type="compositionally biased region" description="Polar residues" evidence="6">
    <location>
        <begin position="398"/>
        <end position="409"/>
    </location>
</feature>
<keyword evidence="9" id="KW-1185">Reference proteome</keyword>
<dbReference type="PROSITE" id="PS00108">
    <property type="entry name" value="PROTEIN_KINASE_ST"/>
    <property type="match status" value="1"/>
</dbReference>
<dbReference type="InterPro" id="IPR017441">
    <property type="entry name" value="Protein_kinase_ATP_BS"/>
</dbReference>
<feature type="region of interest" description="Disordered" evidence="6">
    <location>
        <begin position="312"/>
        <end position="348"/>
    </location>
</feature>
<reference evidence="9" key="1">
    <citation type="journal article" date="2019" name="Int. J. Syst. Evol. Microbiol.">
        <title>The Global Catalogue of Microorganisms (GCM) 10K type strain sequencing project: providing services to taxonomists for standard genome sequencing and annotation.</title>
        <authorList>
            <consortium name="The Broad Institute Genomics Platform"/>
            <consortium name="The Broad Institute Genome Sequencing Center for Infectious Disease"/>
            <person name="Wu L."/>
            <person name="Ma J."/>
        </authorList>
    </citation>
    <scope>NUCLEOTIDE SEQUENCE [LARGE SCALE GENOMIC DNA]</scope>
    <source>
        <strain evidence="9">JCM 31202</strain>
    </source>
</reference>
<feature type="compositionally biased region" description="Gly residues" evidence="6">
    <location>
        <begin position="384"/>
        <end position="393"/>
    </location>
</feature>
<dbReference type="PROSITE" id="PS50011">
    <property type="entry name" value="PROTEIN_KINASE_DOM"/>
    <property type="match status" value="1"/>
</dbReference>
<evidence type="ECO:0000256" key="1">
    <source>
        <dbReference type="ARBA" id="ARBA00022679"/>
    </source>
</evidence>
<feature type="compositionally biased region" description="Low complexity" evidence="6">
    <location>
        <begin position="312"/>
        <end position="324"/>
    </location>
</feature>
<evidence type="ECO:0000259" key="7">
    <source>
        <dbReference type="PROSITE" id="PS50011"/>
    </source>
</evidence>
<keyword evidence="2 5" id="KW-0547">Nucleotide-binding</keyword>
<evidence type="ECO:0000313" key="8">
    <source>
        <dbReference type="EMBL" id="MFD0904951.1"/>
    </source>
</evidence>
<proteinExistence type="predicted"/>
<evidence type="ECO:0000256" key="3">
    <source>
        <dbReference type="ARBA" id="ARBA00022777"/>
    </source>
</evidence>
<keyword evidence="4 5" id="KW-0067">ATP-binding</keyword>
<dbReference type="EMBL" id="JBHTJA010000107">
    <property type="protein sequence ID" value="MFD0904951.1"/>
    <property type="molecule type" value="Genomic_DNA"/>
</dbReference>
<evidence type="ECO:0000313" key="9">
    <source>
        <dbReference type="Proteomes" id="UP001596972"/>
    </source>
</evidence>
<dbReference type="SMART" id="SM00220">
    <property type="entry name" value="S_TKc"/>
    <property type="match status" value="1"/>
</dbReference>
<feature type="compositionally biased region" description="Pro residues" evidence="6">
    <location>
        <begin position="325"/>
        <end position="343"/>
    </location>
</feature>
<sequence>MIDGREGCAVEALGPEDPRDVGAYRLIARLGAGGMGRVFLGRSARGRMVAVKLVHPELARDPEFRRRFRHEVAAARKVGGEWTAAVLDADTESGAPWVATAYVPGPSLREVVDAHGPLPEASVRALADGLARALRAVHGHDLIHRDVKPTNVLVTIDGPRLIDFGIARSGDGDVATRTGVLVGSPGFMSPEQVRGTPLTPASDVFSLGAVLAFAATGRPPFDGAADVRLYRLVFEAPDLDGVDGPVRDLIERCLAKEADARPALDELVGDPPAGTWLPAAVVADLGRHAARLLDVEDPHAEPRAEPRAPIAPTLAAPPALSGPATTPPPGPPPGVFPGPPPGRTGPGAPARSRVPLYLGSSAAAAVAVVVTALVFILAQGDGRGGDALAGGRSGDLTPSGTVTGKSATGGTAPDEPGAVPRELLGTWEGGTASATSRIRRFTVAQGEVGDPVVTLRSVGEDFMCEYEGRLLYGGSTVGLDVRRTRSFPAGCVQRTEITLAREGERVRWRDGDVSGVLVPARHGDIPERYRGTWEGTVGRPTVDEPDPPRKRFELTAGAVGTEAVKITVSRAGASPCEAMATLLSAEDEILVYSSRLLTRTSTCNLAGLQKLTPRPDGTLFWEVPESGQAGALRRA</sequence>
<feature type="region of interest" description="Disordered" evidence="6">
    <location>
        <begin position="384"/>
        <end position="418"/>
    </location>
</feature>